<comment type="caution">
    <text evidence="1">The sequence shown here is derived from an EMBL/GenBank/DDBJ whole genome shotgun (WGS) entry which is preliminary data.</text>
</comment>
<evidence type="ECO:0000313" key="2">
    <source>
        <dbReference type="Proteomes" id="UP000482295"/>
    </source>
</evidence>
<keyword evidence="2" id="KW-1185">Reference proteome</keyword>
<proteinExistence type="predicted"/>
<name>A0A7C9LRY8_9BACT</name>
<reference evidence="1 2" key="1">
    <citation type="submission" date="2019-09" db="EMBL/GenBank/DDBJ databases">
        <title>Prevotella A2879 sp. nov., isolated from an abscess of a patient.</title>
        <authorList>
            <person name="Buhl M."/>
            <person name="Oberhettinger P."/>
        </authorList>
    </citation>
    <scope>NUCLEOTIDE SEQUENCE [LARGE SCALE GENOMIC DNA]</scope>
    <source>
        <strain evidence="1 2">A2879</strain>
    </source>
</reference>
<protein>
    <submittedName>
        <fullName evidence="1">Uncharacterized protein</fullName>
    </submittedName>
</protein>
<sequence length="67" mass="7713">MMAPQIEYSDREERLEFIQDRYHCKAPSCGRCGSCALPDGVPAVEYFADYIEGKVEYVKLAAKVWDY</sequence>
<accession>A0A7C9LRY8</accession>
<gene>
    <name evidence="1" type="ORF">F0475_01995</name>
</gene>
<dbReference type="RefSeq" id="WP_036895293.1">
    <property type="nucleotide sequence ID" value="NZ_VVIQ01000002.1"/>
</dbReference>
<organism evidence="1 2">
    <name type="scientific">Prevotella vespertina</name>
    <dbReference type="NCBI Taxonomy" id="2608404"/>
    <lineage>
        <taxon>Bacteria</taxon>
        <taxon>Pseudomonadati</taxon>
        <taxon>Bacteroidota</taxon>
        <taxon>Bacteroidia</taxon>
        <taxon>Bacteroidales</taxon>
        <taxon>Prevotellaceae</taxon>
        <taxon>Prevotella</taxon>
    </lineage>
</organism>
<dbReference type="AlphaFoldDB" id="A0A7C9LRY8"/>
<dbReference type="EMBL" id="VVIQ01000002">
    <property type="protein sequence ID" value="MUL27119.1"/>
    <property type="molecule type" value="Genomic_DNA"/>
</dbReference>
<dbReference type="Proteomes" id="UP000482295">
    <property type="component" value="Unassembled WGS sequence"/>
</dbReference>
<evidence type="ECO:0000313" key="1">
    <source>
        <dbReference type="EMBL" id="MUL27119.1"/>
    </source>
</evidence>